<protein>
    <recommendedName>
        <fullName evidence="3">Reverse transcriptase domain-containing protein</fullName>
    </recommendedName>
</protein>
<name>A0ABQ5A7A2_9ASTR</name>
<dbReference type="Proteomes" id="UP001151760">
    <property type="component" value="Unassembled WGS sequence"/>
</dbReference>
<reference evidence="1" key="2">
    <citation type="submission" date="2022-01" db="EMBL/GenBank/DDBJ databases">
        <authorList>
            <person name="Yamashiro T."/>
            <person name="Shiraishi A."/>
            <person name="Satake H."/>
            <person name="Nakayama K."/>
        </authorList>
    </citation>
    <scope>NUCLEOTIDE SEQUENCE</scope>
</reference>
<organism evidence="1 2">
    <name type="scientific">Tanacetum coccineum</name>
    <dbReference type="NCBI Taxonomy" id="301880"/>
    <lineage>
        <taxon>Eukaryota</taxon>
        <taxon>Viridiplantae</taxon>
        <taxon>Streptophyta</taxon>
        <taxon>Embryophyta</taxon>
        <taxon>Tracheophyta</taxon>
        <taxon>Spermatophyta</taxon>
        <taxon>Magnoliopsida</taxon>
        <taxon>eudicotyledons</taxon>
        <taxon>Gunneridae</taxon>
        <taxon>Pentapetalae</taxon>
        <taxon>asterids</taxon>
        <taxon>campanulids</taxon>
        <taxon>Asterales</taxon>
        <taxon>Asteraceae</taxon>
        <taxon>Asteroideae</taxon>
        <taxon>Anthemideae</taxon>
        <taxon>Anthemidinae</taxon>
        <taxon>Tanacetum</taxon>
    </lineage>
</organism>
<dbReference type="InterPro" id="IPR043502">
    <property type="entry name" value="DNA/RNA_pol_sf"/>
</dbReference>
<dbReference type="EMBL" id="BQNB010011999">
    <property type="protein sequence ID" value="GJS97903.1"/>
    <property type="molecule type" value="Genomic_DNA"/>
</dbReference>
<dbReference type="InterPro" id="IPR053134">
    <property type="entry name" value="RNA-dir_DNA_polymerase"/>
</dbReference>
<dbReference type="SUPFAM" id="SSF56672">
    <property type="entry name" value="DNA/RNA polymerases"/>
    <property type="match status" value="1"/>
</dbReference>
<reference evidence="1" key="1">
    <citation type="journal article" date="2022" name="Int. J. Mol. Sci.">
        <title>Draft Genome of Tanacetum Coccineum: Genomic Comparison of Closely Related Tanacetum-Family Plants.</title>
        <authorList>
            <person name="Yamashiro T."/>
            <person name="Shiraishi A."/>
            <person name="Nakayama K."/>
            <person name="Satake H."/>
        </authorList>
    </citation>
    <scope>NUCLEOTIDE SEQUENCE</scope>
</reference>
<proteinExistence type="predicted"/>
<accession>A0ABQ5A7A2</accession>
<dbReference type="Gene3D" id="3.30.70.270">
    <property type="match status" value="1"/>
</dbReference>
<gene>
    <name evidence="1" type="ORF">Tco_0819073</name>
</gene>
<dbReference type="PANTHER" id="PTHR24559">
    <property type="entry name" value="TRANSPOSON TY3-I GAG-POL POLYPROTEIN"/>
    <property type="match status" value="1"/>
</dbReference>
<dbReference type="Gene3D" id="3.10.10.10">
    <property type="entry name" value="HIV Type 1 Reverse Transcriptase, subunit A, domain 1"/>
    <property type="match status" value="1"/>
</dbReference>
<comment type="caution">
    <text evidence="1">The sequence shown here is derived from an EMBL/GenBank/DDBJ whole genome shotgun (WGS) entry which is preliminary data.</text>
</comment>
<evidence type="ECO:0000313" key="2">
    <source>
        <dbReference type="Proteomes" id="UP001151760"/>
    </source>
</evidence>
<evidence type="ECO:0000313" key="1">
    <source>
        <dbReference type="EMBL" id="GJS97903.1"/>
    </source>
</evidence>
<dbReference type="PANTHER" id="PTHR24559:SF444">
    <property type="entry name" value="REVERSE TRANSCRIPTASE DOMAIN-CONTAINING PROTEIN"/>
    <property type="match status" value="1"/>
</dbReference>
<dbReference type="InterPro" id="IPR043128">
    <property type="entry name" value="Rev_trsase/Diguanyl_cyclase"/>
</dbReference>
<keyword evidence="2" id="KW-1185">Reference proteome</keyword>
<sequence length="322" mass="37562">MESVSFPEPPPLIGTPKKQNLNKLCDYHGDRGHNTNDYYQLKKQIKEVVALEKLAHLVKDISRNNQRNGNQKRNGVKVINMIRVEGRRKRPFRKGKSSMMNELTFLAIPRIRQKSFMKVEVRDSEGDQNEKPQSSRFYHLLHDQILTNQGVVTMETSREALQECKHLERVQEKVVRWLGEGLIRKVLHPEWITTAIPIKLTNGTWKVQMDYSGLNKACSKDMYPLPEEGEELASLMGYPYKCFLQLPKEYSQIRMAEEDEEKIGFHTEEGVYCFTHMPKELKNSATTLQRMMEKVLTDQRGQNVKIYLEEIVIKSKREPDLV</sequence>
<evidence type="ECO:0008006" key="3">
    <source>
        <dbReference type="Google" id="ProtNLM"/>
    </source>
</evidence>
<dbReference type="CDD" id="cd01647">
    <property type="entry name" value="RT_LTR"/>
    <property type="match status" value="1"/>
</dbReference>